<protein>
    <submittedName>
        <fullName evidence="2">Uncharacterized protein</fullName>
    </submittedName>
</protein>
<organism evidence="2 3">
    <name type="scientific">Venturia inaequalis</name>
    <name type="common">Apple scab fungus</name>
    <dbReference type="NCBI Taxonomy" id="5025"/>
    <lineage>
        <taxon>Eukaryota</taxon>
        <taxon>Fungi</taxon>
        <taxon>Dikarya</taxon>
        <taxon>Ascomycota</taxon>
        <taxon>Pezizomycotina</taxon>
        <taxon>Dothideomycetes</taxon>
        <taxon>Pleosporomycetidae</taxon>
        <taxon>Venturiales</taxon>
        <taxon>Venturiaceae</taxon>
        <taxon>Venturia</taxon>
    </lineage>
</organism>
<dbReference type="EMBL" id="WNWQ01000303">
    <property type="protein sequence ID" value="KAE9971139.1"/>
    <property type="molecule type" value="Genomic_DNA"/>
</dbReference>
<evidence type="ECO:0000313" key="2">
    <source>
        <dbReference type="EMBL" id="KAE9985021.1"/>
    </source>
</evidence>
<sequence length="183" mass="20358">MSPASPKTYEWSSTLEGWYERARPHPAPHSIDFAKANILMASHYSAMGGSGFNMALFELKDKQTVAVDSVGRLVILDSADATAFNALMDKTIALQEKNYRIQHTATCRPFTILNVAISDVAFEKFSVYGYRKSMRDLERNAGLLPDSLWQLYGLSGEGTARGGNEVKDENVLKAVKERVKHLQ</sequence>
<dbReference type="EMBL" id="WNWS01000044">
    <property type="protein sequence ID" value="KAE9985021.1"/>
    <property type="molecule type" value="Genomic_DNA"/>
</dbReference>
<dbReference type="Proteomes" id="UP000433883">
    <property type="component" value="Unassembled WGS sequence"/>
</dbReference>
<evidence type="ECO:0000313" key="3">
    <source>
        <dbReference type="Proteomes" id="UP000447873"/>
    </source>
</evidence>
<accession>A0A8H3VAH9</accession>
<gene>
    <name evidence="1" type="ORF">BLS_004609</name>
    <name evidence="2" type="ORF">EG328_008011</name>
</gene>
<comment type="caution">
    <text evidence="2">The sequence shown here is derived from an EMBL/GenBank/DDBJ whole genome shotgun (WGS) entry which is preliminary data.</text>
</comment>
<dbReference type="OrthoDB" id="3006153at2759"/>
<proteinExistence type="predicted"/>
<dbReference type="Proteomes" id="UP000447873">
    <property type="component" value="Unassembled WGS sequence"/>
</dbReference>
<dbReference type="AlphaFoldDB" id="A0A8H3VAH9"/>
<name>A0A8H3VAH9_VENIN</name>
<reference evidence="2 3" key="1">
    <citation type="submission" date="2018-12" db="EMBL/GenBank/DDBJ databases">
        <title>Venturia inaequalis Genome Resource.</title>
        <authorList>
            <person name="Lichtner F.J."/>
        </authorList>
    </citation>
    <scope>NUCLEOTIDE SEQUENCE [LARGE SCALE GENOMIC DNA]</scope>
    <source>
        <strain evidence="2 3">120213</strain>
        <strain evidence="1">Bline_iso_100314</strain>
    </source>
</reference>
<evidence type="ECO:0000313" key="1">
    <source>
        <dbReference type="EMBL" id="KAE9971139.1"/>
    </source>
</evidence>